<keyword evidence="5" id="KW-1185">Reference proteome</keyword>
<reference evidence="4 5" key="1">
    <citation type="submission" date="2019-08" db="EMBL/GenBank/DDBJ databases">
        <title>Amphibian skin-associated Pigmentiphaga: genome sequence and occurrence across geography and hosts.</title>
        <authorList>
            <person name="Bletz M.C."/>
            <person name="Bunk B."/>
            <person name="Sproeer C."/>
            <person name="Biwer P."/>
            <person name="Reiter S."/>
            <person name="Rabemananjara F.C.E."/>
            <person name="Schulz S."/>
            <person name="Overmann J."/>
            <person name="Vences M."/>
        </authorList>
    </citation>
    <scope>NUCLEOTIDE SEQUENCE [LARGE SCALE GENOMIC DNA]</scope>
    <source>
        <strain evidence="4 5">Mada1488</strain>
    </source>
</reference>
<dbReference type="AlphaFoldDB" id="A0A5C0B0Z0"/>
<proteinExistence type="predicted"/>
<accession>A0A5C0B0Z0</accession>
<evidence type="ECO:0000259" key="3">
    <source>
        <dbReference type="PROSITE" id="PS51186"/>
    </source>
</evidence>
<organism evidence="4 5">
    <name type="scientific">Pigmentiphaga aceris</name>
    <dbReference type="NCBI Taxonomy" id="1940612"/>
    <lineage>
        <taxon>Bacteria</taxon>
        <taxon>Pseudomonadati</taxon>
        <taxon>Pseudomonadota</taxon>
        <taxon>Betaproteobacteria</taxon>
        <taxon>Burkholderiales</taxon>
        <taxon>Alcaligenaceae</taxon>
        <taxon>Pigmentiphaga</taxon>
    </lineage>
</organism>
<dbReference type="Gene3D" id="3.40.630.30">
    <property type="match status" value="1"/>
</dbReference>
<dbReference type="InterPro" id="IPR016181">
    <property type="entry name" value="Acyl_CoA_acyltransferase"/>
</dbReference>
<protein>
    <submittedName>
        <fullName evidence="4">GNAT family N-acetyltransferase</fullName>
    </submittedName>
</protein>
<dbReference type="Pfam" id="PF13508">
    <property type="entry name" value="Acetyltransf_7"/>
    <property type="match status" value="1"/>
</dbReference>
<dbReference type="GO" id="GO:0016747">
    <property type="term" value="F:acyltransferase activity, transferring groups other than amino-acyl groups"/>
    <property type="evidence" value="ECO:0007669"/>
    <property type="project" value="InterPro"/>
</dbReference>
<evidence type="ECO:0000313" key="5">
    <source>
        <dbReference type="Proteomes" id="UP000325161"/>
    </source>
</evidence>
<dbReference type="KEGG" id="pacr:FXN63_18145"/>
<name>A0A5C0B0Z0_9BURK</name>
<gene>
    <name evidence="4" type="ORF">FXN63_18145</name>
</gene>
<dbReference type="CDD" id="cd04301">
    <property type="entry name" value="NAT_SF"/>
    <property type="match status" value="1"/>
</dbReference>
<feature type="domain" description="N-acetyltransferase" evidence="3">
    <location>
        <begin position="31"/>
        <end position="171"/>
    </location>
</feature>
<dbReference type="PROSITE" id="PS51186">
    <property type="entry name" value="GNAT"/>
    <property type="match status" value="1"/>
</dbReference>
<sequence>MADTSSVGQRSGNQLAELDLRSADELPYTAVRLRPATPADEDFLLWLRKQTMTEHLSRVGLSLDDKHHRQRLLAKYSDAHVVCVGDEDVGLCKAYRSETAWVLMQIQMAPAWQGRGLGAKVIQALIAQARKDGLPVTLSVLKGNPAKRLYERLGFVVFAETEHEFELRCDL</sequence>
<dbReference type="Proteomes" id="UP000325161">
    <property type="component" value="Chromosome"/>
</dbReference>
<evidence type="ECO:0000256" key="2">
    <source>
        <dbReference type="ARBA" id="ARBA00023315"/>
    </source>
</evidence>
<dbReference type="RefSeq" id="WP_148816591.1">
    <property type="nucleotide sequence ID" value="NZ_CP043046.1"/>
</dbReference>
<dbReference type="InterPro" id="IPR000182">
    <property type="entry name" value="GNAT_dom"/>
</dbReference>
<dbReference type="OrthoDB" id="5525374at2"/>
<dbReference type="PANTHER" id="PTHR43877">
    <property type="entry name" value="AMINOALKYLPHOSPHONATE N-ACETYLTRANSFERASE-RELATED-RELATED"/>
    <property type="match status" value="1"/>
</dbReference>
<dbReference type="InterPro" id="IPR050832">
    <property type="entry name" value="Bact_Acetyltransf"/>
</dbReference>
<keyword evidence="1 4" id="KW-0808">Transferase</keyword>
<evidence type="ECO:0000313" key="4">
    <source>
        <dbReference type="EMBL" id="QEI07544.1"/>
    </source>
</evidence>
<keyword evidence="2" id="KW-0012">Acyltransferase</keyword>
<evidence type="ECO:0000256" key="1">
    <source>
        <dbReference type="ARBA" id="ARBA00022679"/>
    </source>
</evidence>
<dbReference type="SUPFAM" id="SSF55729">
    <property type="entry name" value="Acyl-CoA N-acyltransferases (Nat)"/>
    <property type="match status" value="1"/>
</dbReference>
<dbReference type="EMBL" id="CP043046">
    <property type="protein sequence ID" value="QEI07544.1"/>
    <property type="molecule type" value="Genomic_DNA"/>
</dbReference>